<dbReference type="EMBL" id="CP000438">
    <property type="protein sequence ID" value="ABJ13314.1"/>
    <property type="molecule type" value="Genomic_DNA"/>
</dbReference>
<keyword evidence="2" id="KW-0460">Magnesium</keyword>
<dbReference type="Gene3D" id="3.30.390.10">
    <property type="entry name" value="Enolase-like, N-terminal domain"/>
    <property type="match status" value="1"/>
</dbReference>
<name>A0A0H2ZFL4_PSEAB</name>
<dbReference type="GO" id="GO:0046872">
    <property type="term" value="F:metal ion binding"/>
    <property type="evidence" value="ECO:0007669"/>
    <property type="project" value="UniProtKB-KW"/>
</dbReference>
<sequence>MRIQEVRERSIPLSRYAGVAAATGGLSTSLVAVLTDAVRDGRRVVGYGHASVGRYAQGGLIRERFAPRLLGAPADSLASDDGSGIDPLRAWDLMMRDEKPGGHGERCVAVGALDMALWDAAAKAAGLPLHRFLARRLGLAEDYPQRVPVYAGGGYPYPHDDLGRLEEELRRFVDLGYTHAKIKIGAAGLDQDRRRIDRALRVLGDASRLAVDAMNRYDAGGAVDAAKALAPLGLWWFEDICDPHDFPTQAEVADIYPGPIGAGEALFSLAEARLLDLYGGLRRERDVLVFDPVHCYGLPGYLAILDHLCARGWPRAAFRPHAGYLFSLHLVAALRLGWAEATPSAFRPFDDFAGALPFSSGLAGLPQSPGIGFERQATLAGLFHKLLEA</sequence>
<feature type="binding site" evidence="2">
    <location>
        <position position="212"/>
    </location>
    <ligand>
        <name>Mg(2+)</name>
        <dbReference type="ChEBI" id="CHEBI:18420"/>
    </ligand>
</feature>
<dbReference type="SUPFAM" id="SSF54826">
    <property type="entry name" value="Enolase N-terminal domain-like"/>
    <property type="match status" value="1"/>
</dbReference>
<evidence type="ECO:0000256" key="1">
    <source>
        <dbReference type="PIRSR" id="PIRSR634611-1"/>
    </source>
</evidence>
<feature type="domain" description="Mandelate racemase/muconate lactonizing enzyme C-terminal" evidence="3">
    <location>
        <begin position="162"/>
        <end position="259"/>
    </location>
</feature>
<keyword evidence="2" id="KW-0479">Metal-binding</keyword>
<dbReference type="SFLD" id="SFLDF00118">
    <property type="entry name" value="D-tartrate_dehydratase"/>
    <property type="match status" value="1"/>
</dbReference>
<dbReference type="SUPFAM" id="SSF51604">
    <property type="entry name" value="Enolase C-terminal domain-like"/>
    <property type="match status" value="1"/>
</dbReference>
<feature type="binding site" evidence="2">
    <location>
        <position position="238"/>
    </location>
    <ligand>
        <name>Mg(2+)</name>
        <dbReference type="ChEBI" id="CHEBI:18420"/>
    </ligand>
</feature>
<dbReference type="SFLD" id="SFLDG00179">
    <property type="entry name" value="mandelate_racemase"/>
    <property type="match status" value="1"/>
</dbReference>
<gene>
    <name evidence="4" type="ordered locus">PA14_11580</name>
</gene>
<dbReference type="InterPro" id="IPR013341">
    <property type="entry name" value="Mandelate_racemase_N_dom"/>
</dbReference>
<dbReference type="PANTHER" id="PTHR48080:SF5">
    <property type="entry name" value="D(-)-TARTRATE DEHYDRATASE"/>
    <property type="match status" value="1"/>
</dbReference>
<dbReference type="KEGG" id="pau:PA14_11580"/>
<dbReference type="RefSeq" id="WP_003137638.1">
    <property type="nucleotide sequence ID" value="NC_008463.1"/>
</dbReference>
<accession>A0A0H2ZFL4</accession>
<evidence type="ECO:0000256" key="2">
    <source>
        <dbReference type="PIRSR" id="PIRSR634611-3"/>
    </source>
</evidence>
<feature type="active site" description="Proton donor/acceptor" evidence="1">
    <location>
        <position position="321"/>
    </location>
</feature>
<dbReference type="Gene3D" id="3.20.20.120">
    <property type="entry name" value="Enolase-like C-terminal domain"/>
    <property type="match status" value="1"/>
</dbReference>
<feature type="active site" description="acceptor" evidence="1">
    <location>
        <position position="183"/>
    </location>
</feature>
<dbReference type="InterPro" id="IPR013342">
    <property type="entry name" value="Mandelate_racemase_C"/>
</dbReference>
<dbReference type="HOGENOM" id="CLU_707555_0_0_6"/>
<dbReference type="InterPro" id="IPR029017">
    <property type="entry name" value="Enolase-like_N"/>
</dbReference>
<feature type="binding site" evidence="2">
    <location>
        <position position="264"/>
    </location>
    <ligand>
        <name>Mg(2+)</name>
        <dbReference type="ChEBI" id="CHEBI:18420"/>
    </ligand>
</feature>
<evidence type="ECO:0000259" key="3">
    <source>
        <dbReference type="SMART" id="SM00922"/>
    </source>
</evidence>
<evidence type="ECO:0000313" key="5">
    <source>
        <dbReference type="Proteomes" id="UP000000653"/>
    </source>
</evidence>
<dbReference type="Pfam" id="PF02746">
    <property type="entry name" value="MR_MLE_N"/>
    <property type="match status" value="1"/>
</dbReference>
<dbReference type="InterPro" id="IPR029065">
    <property type="entry name" value="Enolase_C-like"/>
</dbReference>
<dbReference type="Pfam" id="PF13378">
    <property type="entry name" value="MR_MLE_C"/>
    <property type="match status" value="1"/>
</dbReference>
<comment type="cofactor">
    <cofactor evidence="2">
        <name>Mg(2+)</name>
        <dbReference type="ChEBI" id="CHEBI:18420"/>
    </cofactor>
    <text evidence="2">Binds 1 Mg(2+) ion per subunit.</text>
</comment>
<dbReference type="InterPro" id="IPR036849">
    <property type="entry name" value="Enolase-like_C_sf"/>
</dbReference>
<dbReference type="Proteomes" id="UP000000653">
    <property type="component" value="Chromosome"/>
</dbReference>
<dbReference type="CDD" id="cd03326">
    <property type="entry name" value="MR_like_1"/>
    <property type="match status" value="1"/>
</dbReference>
<dbReference type="BioCyc" id="PAER208963:G1G74-963-MONOMER"/>
<proteinExistence type="predicted"/>
<dbReference type="InterPro" id="IPR034611">
    <property type="entry name" value="D-tartrate_dehydratase"/>
</dbReference>
<reference evidence="4 5" key="1">
    <citation type="journal article" date="2006" name="Genome Biol.">
        <title>Genomic analysis reveals that Pseudomonas aeruginosa virulence is combinatorial.</title>
        <authorList>
            <person name="Lee D.G."/>
            <person name="Urbach J.M."/>
            <person name="Wu G."/>
            <person name="Liberati N.T."/>
            <person name="Feinbaum R.L."/>
            <person name="Miyata S."/>
            <person name="Diggins L.T."/>
            <person name="He J."/>
            <person name="Saucier M."/>
            <person name="Deziel E."/>
            <person name="Friedman L."/>
            <person name="Li L."/>
            <person name="Grills G."/>
            <person name="Montgomery K."/>
            <person name="Kucherlapati R."/>
            <person name="Rahme L.G."/>
            <person name="Ausubel F.M."/>
        </authorList>
    </citation>
    <scope>NUCLEOTIDE SEQUENCE [LARGE SCALE GENOMIC DNA]</scope>
    <source>
        <strain evidence="4 5">UCBPP-PA14</strain>
    </source>
</reference>
<dbReference type="SMART" id="SM00922">
    <property type="entry name" value="MR_MLE"/>
    <property type="match status" value="1"/>
</dbReference>
<protein>
    <submittedName>
        <fullName evidence="4">Putative racemase</fullName>
    </submittedName>
</protein>
<dbReference type="AlphaFoldDB" id="A0A0H2ZFL4"/>
<evidence type="ECO:0000313" key="4">
    <source>
        <dbReference type="EMBL" id="ABJ13314.1"/>
    </source>
</evidence>
<dbReference type="InterPro" id="IPR034593">
    <property type="entry name" value="DgoD-like"/>
</dbReference>
<dbReference type="PANTHER" id="PTHR48080">
    <property type="entry name" value="D-GALACTONATE DEHYDRATASE-RELATED"/>
    <property type="match status" value="1"/>
</dbReference>
<dbReference type="SFLD" id="SFLDS00001">
    <property type="entry name" value="Enolase"/>
    <property type="match status" value="1"/>
</dbReference>
<dbReference type="GO" id="GO:0047808">
    <property type="term" value="F:D(-)-tartrate dehydratase activity"/>
    <property type="evidence" value="ECO:0007669"/>
    <property type="project" value="InterPro"/>
</dbReference>
<organism evidence="4 5">
    <name type="scientific">Pseudomonas aeruginosa (strain UCBPP-PA14)</name>
    <dbReference type="NCBI Taxonomy" id="208963"/>
    <lineage>
        <taxon>Bacteria</taxon>
        <taxon>Pseudomonadati</taxon>
        <taxon>Pseudomonadota</taxon>
        <taxon>Gammaproteobacteria</taxon>
        <taxon>Pseudomonadales</taxon>
        <taxon>Pseudomonadaceae</taxon>
        <taxon>Pseudomonas</taxon>
    </lineage>
</organism>